<dbReference type="RefSeq" id="WP_217066870.1">
    <property type="nucleotide sequence ID" value="NZ_JAHQCS010000107.1"/>
</dbReference>
<dbReference type="PANTHER" id="PTHR43197">
    <property type="entry name" value="UTP--GLUCOSE-1-PHOSPHATE URIDYLYLTRANSFERASE"/>
    <property type="match status" value="1"/>
</dbReference>
<dbReference type="EMBL" id="JAHQCS010000107">
    <property type="protein sequence ID" value="MBU9712695.1"/>
    <property type="molecule type" value="Genomic_DNA"/>
</dbReference>
<organism evidence="5 6">
    <name type="scientific">Evansella tamaricis</name>
    <dbReference type="NCBI Taxonomy" id="2069301"/>
    <lineage>
        <taxon>Bacteria</taxon>
        <taxon>Bacillati</taxon>
        <taxon>Bacillota</taxon>
        <taxon>Bacilli</taxon>
        <taxon>Bacillales</taxon>
        <taxon>Bacillaceae</taxon>
        <taxon>Evansella</taxon>
    </lineage>
</organism>
<evidence type="ECO:0000256" key="2">
    <source>
        <dbReference type="ARBA" id="ARBA00022695"/>
    </source>
</evidence>
<evidence type="ECO:0000313" key="6">
    <source>
        <dbReference type="Proteomes" id="UP000784880"/>
    </source>
</evidence>
<dbReference type="Pfam" id="PF00483">
    <property type="entry name" value="NTP_transferase"/>
    <property type="match status" value="1"/>
</dbReference>
<reference evidence="5 6" key="1">
    <citation type="submission" date="2021-06" db="EMBL/GenBank/DDBJ databases">
        <title>Bacillus sp. RD4P76, an endophyte from a halophyte.</title>
        <authorList>
            <person name="Sun J.-Q."/>
        </authorList>
    </citation>
    <scope>NUCLEOTIDE SEQUENCE [LARGE SCALE GENOMIC DNA]</scope>
    <source>
        <strain evidence="5 6">CGMCC 1.15917</strain>
    </source>
</reference>
<name>A0ABS6JH15_9BACI</name>
<comment type="similarity">
    <text evidence="3">Belongs to the UDPGP type 2 family.</text>
</comment>
<dbReference type="Proteomes" id="UP000784880">
    <property type="component" value="Unassembled WGS sequence"/>
</dbReference>
<gene>
    <name evidence="5" type="primary">galU</name>
    <name evidence="5" type="ORF">KS419_13170</name>
</gene>
<comment type="catalytic activity">
    <reaction evidence="3">
        <text>alpha-D-glucose 1-phosphate + UTP + H(+) = UDP-alpha-D-glucose + diphosphate</text>
        <dbReference type="Rhea" id="RHEA:19889"/>
        <dbReference type="ChEBI" id="CHEBI:15378"/>
        <dbReference type="ChEBI" id="CHEBI:33019"/>
        <dbReference type="ChEBI" id="CHEBI:46398"/>
        <dbReference type="ChEBI" id="CHEBI:58601"/>
        <dbReference type="ChEBI" id="CHEBI:58885"/>
        <dbReference type="EC" id="2.7.7.9"/>
    </reaction>
</comment>
<dbReference type="CDD" id="cd02541">
    <property type="entry name" value="UGPase_prokaryotic"/>
    <property type="match status" value="1"/>
</dbReference>
<evidence type="ECO:0000256" key="3">
    <source>
        <dbReference type="RuleBase" id="RU361259"/>
    </source>
</evidence>
<protein>
    <recommendedName>
        <fullName evidence="3">UTP--glucose-1-phosphate uridylyltransferase</fullName>
        <ecNumber evidence="3">2.7.7.9</ecNumber>
    </recommendedName>
    <alternativeName>
        <fullName evidence="3">UDP-glucose pyrophosphorylase</fullName>
    </alternativeName>
</protein>
<keyword evidence="1 3" id="KW-0808">Transferase</keyword>
<accession>A0ABS6JH15</accession>
<dbReference type="NCBIfam" id="TIGR01099">
    <property type="entry name" value="galU"/>
    <property type="match status" value="1"/>
</dbReference>
<dbReference type="GO" id="GO:0003983">
    <property type="term" value="F:UTP:glucose-1-phosphate uridylyltransferase activity"/>
    <property type="evidence" value="ECO:0007669"/>
    <property type="project" value="UniProtKB-EC"/>
</dbReference>
<dbReference type="InterPro" id="IPR005835">
    <property type="entry name" value="NTP_transferase_dom"/>
</dbReference>
<dbReference type="EC" id="2.7.7.9" evidence="3"/>
<evidence type="ECO:0000313" key="5">
    <source>
        <dbReference type="EMBL" id="MBU9712695.1"/>
    </source>
</evidence>
<evidence type="ECO:0000259" key="4">
    <source>
        <dbReference type="Pfam" id="PF00483"/>
    </source>
</evidence>
<proteinExistence type="inferred from homology"/>
<keyword evidence="2 3" id="KW-0548">Nucleotidyltransferase</keyword>
<dbReference type="PANTHER" id="PTHR43197:SF1">
    <property type="entry name" value="UTP--GLUCOSE-1-PHOSPHATE URIDYLYLTRANSFERASE"/>
    <property type="match status" value="1"/>
</dbReference>
<sequence length="295" mass="33034">MKVRKAIIPAAGLGTRFLPATKAQPKEMLPIVDKPTIQYIVEEAIASGIEDIIIISGRSKRAIEDHFDKSYELEETLLKKQKMALLKEVQAISNMANIHYIRQKEAKGLGHAIACASHFVGDEPFAVLLGDDIVQSEKPCLKQLIDVFERYNSSVVGVQPVADEDVSKYGIVAPKTTEIEPGVIHVQDLVEKPKMEEAPSNYAIMGRYVLRPEIFRILDELPPGAGNEIQLTDAIKKLNEEQIVLAYEFAGERYDVGDKLGFVKATVDFALQREDLKYDVMEYLDEVSKKFLTNK</sequence>
<comment type="caution">
    <text evidence="5">The sequence shown here is derived from an EMBL/GenBank/DDBJ whole genome shotgun (WGS) entry which is preliminary data.</text>
</comment>
<evidence type="ECO:0000256" key="1">
    <source>
        <dbReference type="ARBA" id="ARBA00022679"/>
    </source>
</evidence>
<feature type="domain" description="Nucleotidyl transferase" evidence="4">
    <location>
        <begin position="5"/>
        <end position="267"/>
    </location>
</feature>
<keyword evidence="6" id="KW-1185">Reference proteome</keyword>
<dbReference type="InterPro" id="IPR005771">
    <property type="entry name" value="GalU_uridylyltTrfase_bac/arc"/>
</dbReference>